<evidence type="ECO:0000313" key="9">
    <source>
        <dbReference type="Proteomes" id="UP001526225"/>
    </source>
</evidence>
<dbReference type="InterPro" id="IPR005359">
    <property type="entry name" value="UPF0154"/>
</dbReference>
<dbReference type="Pfam" id="PF03672">
    <property type="entry name" value="UPF0154"/>
    <property type="match status" value="1"/>
</dbReference>
<keyword evidence="5 7" id="KW-0472">Membrane</keyword>
<evidence type="ECO:0000256" key="7">
    <source>
        <dbReference type="SAM" id="Phobius"/>
    </source>
</evidence>
<sequence>MNTGIWIAIVVLAAILGAVAGFFGARRSMTTYMKNNPPISEDMMRSMMTSMGQKPSQKKLNQMMAQMKAQSANADKK</sequence>
<keyword evidence="9" id="KW-1185">Reference proteome</keyword>
<evidence type="ECO:0000256" key="1">
    <source>
        <dbReference type="ARBA" id="ARBA00004167"/>
    </source>
</evidence>
<gene>
    <name evidence="8" type="ORF">OIT44_03060</name>
</gene>
<protein>
    <submittedName>
        <fullName evidence="8">YneF family protein</fullName>
    </submittedName>
</protein>
<evidence type="ECO:0000256" key="6">
    <source>
        <dbReference type="SAM" id="MobiDB-lite"/>
    </source>
</evidence>
<dbReference type="Gene3D" id="1.10.238.10">
    <property type="entry name" value="EF-hand"/>
    <property type="match status" value="1"/>
</dbReference>
<dbReference type="EMBL" id="JAOZFE010000002">
    <property type="protein sequence ID" value="MCW0953051.1"/>
    <property type="molecule type" value="Genomic_DNA"/>
</dbReference>
<evidence type="ECO:0000256" key="4">
    <source>
        <dbReference type="ARBA" id="ARBA00022989"/>
    </source>
</evidence>
<feature type="region of interest" description="Disordered" evidence="6">
    <location>
        <begin position="49"/>
        <end position="77"/>
    </location>
</feature>
<evidence type="ECO:0000313" key="8">
    <source>
        <dbReference type="EMBL" id="MCW0953051.1"/>
    </source>
</evidence>
<accession>A0ABT3E3R8</accession>
<dbReference type="Proteomes" id="UP001526225">
    <property type="component" value="Unassembled WGS sequence"/>
</dbReference>
<evidence type="ECO:0000256" key="5">
    <source>
        <dbReference type="ARBA" id="ARBA00023136"/>
    </source>
</evidence>
<name>A0ABT3E3R8_9LACO</name>
<proteinExistence type="inferred from homology"/>
<dbReference type="RefSeq" id="WP_213408455.1">
    <property type="nucleotide sequence ID" value="NZ_CP074441.1"/>
</dbReference>
<organism evidence="8 9">
    <name type="scientific">Weissella ceti</name>
    <dbReference type="NCBI Taxonomy" id="759620"/>
    <lineage>
        <taxon>Bacteria</taxon>
        <taxon>Bacillati</taxon>
        <taxon>Bacillota</taxon>
        <taxon>Bacilli</taxon>
        <taxon>Lactobacillales</taxon>
        <taxon>Lactobacillaceae</taxon>
        <taxon>Weissella</taxon>
    </lineage>
</organism>
<evidence type="ECO:0000256" key="3">
    <source>
        <dbReference type="ARBA" id="ARBA00022692"/>
    </source>
</evidence>
<comment type="caution">
    <text evidence="8">The sequence shown here is derived from an EMBL/GenBank/DDBJ whole genome shotgun (WGS) entry which is preliminary data.</text>
</comment>
<feature type="transmembrane region" description="Helical" evidence="7">
    <location>
        <begin position="6"/>
        <end position="25"/>
    </location>
</feature>
<comment type="subcellular location">
    <subcellularLocation>
        <location evidence="1">Membrane</location>
        <topology evidence="1">Single-pass membrane protein</topology>
    </subcellularLocation>
</comment>
<evidence type="ECO:0000256" key="2">
    <source>
        <dbReference type="ARBA" id="ARBA00006694"/>
    </source>
</evidence>
<keyword evidence="4 7" id="KW-1133">Transmembrane helix</keyword>
<reference evidence="8 9" key="1">
    <citation type="submission" date="2022-10" db="EMBL/GenBank/DDBJ databases">
        <title>Weissella fermenti sp. nov., isolated from fermented cabbage.</title>
        <authorList>
            <person name="Lee J.K."/>
            <person name="Baek J.H."/>
            <person name="Choi D.G."/>
            <person name="Kim J.M."/>
            <person name="Jeon C.O."/>
        </authorList>
    </citation>
    <scope>NUCLEOTIDE SEQUENCE [LARGE SCALE GENOMIC DNA]</scope>
    <source>
        <strain evidence="8 9">KACC 18534</strain>
    </source>
</reference>
<comment type="similarity">
    <text evidence="2">Belongs to the UPF0154 family.</text>
</comment>
<keyword evidence="3 7" id="KW-0812">Transmembrane</keyword>